<proteinExistence type="predicted"/>
<dbReference type="InterPro" id="IPR015943">
    <property type="entry name" value="WD40/YVTN_repeat-like_dom_sf"/>
</dbReference>
<dbReference type="Gene3D" id="2.130.10.10">
    <property type="entry name" value="YVTN repeat-like/Quinoprotein amine dehydrogenase"/>
    <property type="match status" value="3"/>
</dbReference>
<dbReference type="CDD" id="cd00075">
    <property type="entry name" value="HATPase"/>
    <property type="match status" value="1"/>
</dbReference>
<dbReference type="InterPro" id="IPR011123">
    <property type="entry name" value="Y_Y_Y"/>
</dbReference>
<keyword evidence="7" id="KW-1185">Reference proteome</keyword>
<dbReference type="SUPFAM" id="SSF55874">
    <property type="entry name" value="ATPase domain of HSP90 chaperone/DNA topoisomerase II/histidine kinase"/>
    <property type="match status" value="1"/>
</dbReference>
<feature type="domain" description="Histidine kinase" evidence="5">
    <location>
        <begin position="1021"/>
        <end position="1265"/>
    </location>
</feature>
<dbReference type="GO" id="GO:0000155">
    <property type="term" value="F:phosphorelay sensor kinase activity"/>
    <property type="evidence" value="ECO:0007669"/>
    <property type="project" value="TreeGrafter"/>
</dbReference>
<comment type="catalytic activity">
    <reaction evidence="1">
        <text>ATP + protein L-histidine = ADP + protein N-phospho-L-histidine.</text>
        <dbReference type="EC" id="2.7.13.3"/>
    </reaction>
</comment>
<accession>A0A369I1I1</accession>
<dbReference type="EC" id="2.7.13.3" evidence="2"/>
<dbReference type="InterPro" id="IPR005467">
    <property type="entry name" value="His_kinase_dom"/>
</dbReference>
<evidence type="ECO:0000313" key="6">
    <source>
        <dbReference type="EMBL" id="RDB02740.1"/>
    </source>
</evidence>
<comment type="caution">
    <text evidence="6">The sequence shown here is derived from an EMBL/GenBank/DDBJ whole genome shotgun (WGS) entry which is preliminary data.</text>
</comment>
<evidence type="ECO:0000313" key="7">
    <source>
        <dbReference type="Proteomes" id="UP000253141"/>
    </source>
</evidence>
<sequence length="1265" mass="143196">MKNLLSTYQQPNSLHQIAVFARGITMWLLLLWGGGAWGQYNKQATEKGIPLSRMFNPKQYNAHGQNFAIAQDKRGLMYFGNFAGVLEYDGVSWRTIPTQNITKVSALCVSEFGRVFVGGKGEFGYLKPDSTGTLYFESLSKAIKTSFGQILNIFQTKAGVYFISQDYVFLLTSKGLKEFRVKGTILSSFYENQKIILFLKNGGPQYLEGQNLVPIPKTAITPTLFDLTAVFPLENNEFLLLTSSQGLFKLSENTIKVFDCEANSQLIANQTTSGTVLRNGQFAIGTLNAGIVIISNNGQIINQLKDNDYLQNLLVNAIFTNRDGALWLALNNGIVQIEVDSPIEKFNEFSNLKGEVKAVVRANGRLYAGTLNGLFYIDKFNVKPVAALNAGCFDLAVAPNGLLAATNRGLILVTERGTQQLTPFYSLCVYVSKINPSVVFVGQQNGLGMLNLAGGGRNYRLVGKTNEQIVGITEDEKGNLWLETLSDGVIKINVQANEEKKYAAKDGLPPLSYNRITNTSKGLIAYNQKGIFKFQPQKDQFEPFNLFQTDSAATVYWNGKILEERNGKIWTTRGDEKLITSYLPTGQPNKPYQATNTAFLPISDIPFNVIYPDQSNVIWFGGSEGLIRFDLNHSQEYQRSFPALIRKVTVKGEQALFNGYPTDTAAITDNLSVPKISLEPNNNNIEFEFSAPSFNVNEVLSFQYYLENFDKVWSEWTTQSQKEYTNLPPGNYKFRVRARNIYGKQSEEAIVEFSIATPMYLKWWAIAAYILFFGALIYNSVRWRLRVLVREKLELENLIRERTEEVVTQKVELEQQSEELTTKNDQLEKIDFIVQAINTEINFANLFQTVLNRLKIIRNMDCASALIFNNETNGYQFKALYGFNELSTVESVQLSLEEAENRYIYEAIEVYEDIYFKNDISYEKLNNPIDSLVTPKSMIAIVIKVDNHIEGFITLENSVRANAFDQRDFNMIKNLKEHLIAAYIKTRILEDLENTLSNLKNTQEELIRQERLASVGQLTKGIVDRILNPLNYINNFSESSTILIDELNELLEKNKASLNQDLQEEFEDSLTLLKNSITKIYDHGNSTTRIVKDMQKLLKEKSREFFETDLNHFIESRAKVIFHDFTQKNKDFNGDLLIELENQSLKTRILPPEFGDVLSNIIDNALYTLSEKSKLNKSFSPQIKLTTKLINGEVEVRIKDNGKGIPQRDLNLIFSPFFTTKPTSKGTGLGLFMTKDIIELHKGKIELNSKEGEFTEVIITLPALS</sequence>
<dbReference type="CDD" id="cd00063">
    <property type="entry name" value="FN3"/>
    <property type="match status" value="1"/>
</dbReference>
<protein>
    <recommendedName>
        <fullName evidence="2">histidine kinase</fullName>
        <ecNumber evidence="2">2.7.13.3</ecNumber>
    </recommendedName>
</protein>
<dbReference type="Proteomes" id="UP000253141">
    <property type="component" value="Unassembled WGS sequence"/>
</dbReference>
<dbReference type="Gene3D" id="3.30.450.40">
    <property type="match status" value="1"/>
</dbReference>
<evidence type="ECO:0000259" key="5">
    <source>
        <dbReference type="PROSITE" id="PS50109"/>
    </source>
</evidence>
<dbReference type="InterPro" id="IPR013783">
    <property type="entry name" value="Ig-like_fold"/>
</dbReference>
<evidence type="ECO:0000256" key="1">
    <source>
        <dbReference type="ARBA" id="ARBA00000085"/>
    </source>
</evidence>
<keyword evidence="4" id="KW-0175">Coiled coil</keyword>
<keyword evidence="3" id="KW-0597">Phosphoprotein</keyword>
<dbReference type="Gene3D" id="2.60.40.10">
    <property type="entry name" value="Immunoglobulins"/>
    <property type="match status" value="1"/>
</dbReference>
<dbReference type="InterPro" id="IPR029016">
    <property type="entry name" value="GAF-like_dom_sf"/>
</dbReference>
<organism evidence="6 7">
    <name type="scientific">Runella aurantiaca</name>
    <dbReference type="NCBI Taxonomy" id="2282308"/>
    <lineage>
        <taxon>Bacteria</taxon>
        <taxon>Pseudomonadati</taxon>
        <taxon>Bacteroidota</taxon>
        <taxon>Cytophagia</taxon>
        <taxon>Cytophagales</taxon>
        <taxon>Spirosomataceae</taxon>
        <taxon>Runella</taxon>
    </lineage>
</organism>
<dbReference type="InterPro" id="IPR003961">
    <property type="entry name" value="FN3_dom"/>
</dbReference>
<dbReference type="SUPFAM" id="SSF63829">
    <property type="entry name" value="Calcium-dependent phosphotriesterase"/>
    <property type="match status" value="1"/>
</dbReference>
<dbReference type="Gene3D" id="1.10.287.130">
    <property type="match status" value="1"/>
</dbReference>
<dbReference type="SUPFAM" id="SSF55781">
    <property type="entry name" value="GAF domain-like"/>
    <property type="match status" value="1"/>
</dbReference>
<gene>
    <name evidence="6" type="ORF">DVG78_27430</name>
</gene>
<dbReference type="InterPro" id="IPR004358">
    <property type="entry name" value="Sig_transdc_His_kin-like_C"/>
</dbReference>
<evidence type="ECO:0000256" key="3">
    <source>
        <dbReference type="ARBA" id="ARBA00022553"/>
    </source>
</evidence>
<dbReference type="InterPro" id="IPR003594">
    <property type="entry name" value="HATPase_dom"/>
</dbReference>
<feature type="coiled-coil region" evidence="4">
    <location>
        <begin position="985"/>
        <end position="1012"/>
    </location>
</feature>
<feature type="coiled-coil region" evidence="4">
    <location>
        <begin position="785"/>
        <end position="830"/>
    </location>
</feature>
<dbReference type="InterPro" id="IPR036890">
    <property type="entry name" value="HATPase_C_sf"/>
</dbReference>
<dbReference type="Pfam" id="PF07495">
    <property type="entry name" value="Y_Y_Y"/>
    <property type="match status" value="1"/>
</dbReference>
<dbReference type="PROSITE" id="PS50109">
    <property type="entry name" value="HIS_KIN"/>
    <property type="match status" value="1"/>
</dbReference>
<dbReference type="PANTHER" id="PTHR43547">
    <property type="entry name" value="TWO-COMPONENT HISTIDINE KINASE"/>
    <property type="match status" value="1"/>
</dbReference>
<dbReference type="EMBL" id="QPIW01000037">
    <property type="protein sequence ID" value="RDB02740.1"/>
    <property type="molecule type" value="Genomic_DNA"/>
</dbReference>
<name>A0A369I1I1_9BACT</name>
<dbReference type="SMART" id="SM00387">
    <property type="entry name" value="HATPase_c"/>
    <property type="match status" value="1"/>
</dbReference>
<dbReference type="Gene3D" id="3.30.565.10">
    <property type="entry name" value="Histidine kinase-like ATPase, C-terminal domain"/>
    <property type="match status" value="1"/>
</dbReference>
<dbReference type="AlphaFoldDB" id="A0A369I1I1"/>
<reference evidence="6 7" key="1">
    <citation type="submission" date="2018-07" db="EMBL/GenBank/DDBJ databases">
        <title>Genome analysis of Runella aurantiaca.</title>
        <authorList>
            <person name="Yang X."/>
        </authorList>
    </citation>
    <scope>NUCLEOTIDE SEQUENCE [LARGE SCALE GENOMIC DNA]</scope>
    <source>
        <strain evidence="6 7">YX9</strain>
    </source>
</reference>
<evidence type="ECO:0000256" key="2">
    <source>
        <dbReference type="ARBA" id="ARBA00012438"/>
    </source>
</evidence>
<dbReference type="PRINTS" id="PR00344">
    <property type="entry name" value="BCTRLSENSOR"/>
</dbReference>
<dbReference type="Pfam" id="PF02518">
    <property type="entry name" value="HATPase_c"/>
    <property type="match status" value="1"/>
</dbReference>
<evidence type="ECO:0000256" key="4">
    <source>
        <dbReference type="SAM" id="Coils"/>
    </source>
</evidence>
<dbReference type="PANTHER" id="PTHR43547:SF2">
    <property type="entry name" value="HYBRID SIGNAL TRANSDUCTION HISTIDINE KINASE C"/>
    <property type="match status" value="1"/>
</dbReference>